<dbReference type="OrthoDB" id="86222at2157"/>
<accession>A0A5C0XPI2</accession>
<protein>
    <submittedName>
        <fullName evidence="1">Uncharacterized protein</fullName>
    </submittedName>
</protein>
<reference evidence="1 2" key="1">
    <citation type="submission" date="2017-08" db="EMBL/GenBank/DDBJ databases">
        <title>Resequencing and Reannotation of the genome of Pyrococcus furiosus type strain DSM3638.</title>
        <authorList>
            <person name="Reichelt R.M."/>
            <person name="Bunk B."/>
        </authorList>
    </citation>
    <scope>NUCLEOTIDE SEQUENCE [LARGE SCALE GENOMIC DNA]</scope>
    <source>
        <strain evidence="1 2">DSM 3638</strain>
    </source>
</reference>
<dbReference type="GeneID" id="13301645"/>
<sequence length="72" mass="8351">MKNIVVDIRVPYDKKGEIIKKLSKLIKDKVAKAKLLPPDAFGYNEIILEVLDDKILRELRKLRIKNAKILSH</sequence>
<gene>
    <name evidence="1" type="ORF">PFDSM3638_05210</name>
</gene>
<name>A0A5C0XPI2_PYRFU</name>
<dbReference type="RefSeq" id="WP_011012174.1">
    <property type="nucleotide sequence ID" value="NC_003413.1"/>
</dbReference>
<organism evidence="1 2">
    <name type="scientific">Pyrococcus furiosus (strain ATCC 43587 / DSM 3638 / JCM 8422 / Vc1)</name>
    <dbReference type="NCBI Taxonomy" id="186497"/>
    <lineage>
        <taxon>Archaea</taxon>
        <taxon>Methanobacteriati</taxon>
        <taxon>Methanobacteriota</taxon>
        <taxon>Thermococci</taxon>
        <taxon>Thermococcales</taxon>
        <taxon>Thermococcaceae</taxon>
        <taxon>Pyrococcus</taxon>
    </lineage>
</organism>
<dbReference type="GeneID" id="41712848"/>
<evidence type="ECO:0000313" key="1">
    <source>
        <dbReference type="EMBL" id="QEK78699.1"/>
    </source>
</evidence>
<proteinExistence type="predicted"/>
<evidence type="ECO:0000313" key="2">
    <source>
        <dbReference type="Proteomes" id="UP000324354"/>
    </source>
</evidence>
<dbReference type="Proteomes" id="UP000324354">
    <property type="component" value="Chromosome"/>
</dbReference>
<dbReference type="AlphaFoldDB" id="A0A5C0XPI2"/>
<dbReference type="EMBL" id="CP023154">
    <property type="protein sequence ID" value="QEK78699.1"/>
    <property type="molecule type" value="Genomic_DNA"/>
</dbReference>